<comment type="caution">
    <text evidence="19">The sequence shown here is derived from an EMBL/GenBank/DDBJ whole genome shotgun (WGS) entry which is preliminary data.</text>
</comment>
<comment type="subcellular location">
    <subcellularLocation>
        <location evidence="3">Membrane</location>
        <topology evidence="3">Multi-pass membrane protein</topology>
    </subcellularLocation>
    <subcellularLocation>
        <location evidence="4">Mitochondrion inner membrane</location>
        <topology evidence="4">Single-pass membrane protein</topology>
    </subcellularLocation>
</comment>
<dbReference type="AlphaFoldDB" id="A0A834GPS4"/>
<dbReference type="InterPro" id="IPR014314">
    <property type="entry name" value="Succ_DH_cytb556"/>
</dbReference>
<keyword evidence="10 17" id="KW-0812">Transmembrane</keyword>
<dbReference type="SUPFAM" id="SSF81343">
    <property type="entry name" value="Fumarate reductase respiratory complex transmembrane subunits"/>
    <property type="match status" value="1"/>
</dbReference>
<evidence type="ECO:0000256" key="13">
    <source>
        <dbReference type="ARBA" id="ARBA00022989"/>
    </source>
</evidence>
<evidence type="ECO:0000256" key="3">
    <source>
        <dbReference type="ARBA" id="ARBA00004141"/>
    </source>
</evidence>
<evidence type="ECO:0000256" key="16">
    <source>
        <dbReference type="ARBA" id="ARBA00023136"/>
    </source>
</evidence>
<dbReference type="GO" id="GO:0006099">
    <property type="term" value="P:tricarboxylic acid cycle"/>
    <property type="evidence" value="ECO:0007669"/>
    <property type="project" value="UniProtKB-KW"/>
</dbReference>
<name>A0A834GPS4_RHOSS</name>
<dbReference type="GO" id="GO:0009055">
    <property type="term" value="F:electron transfer activity"/>
    <property type="evidence" value="ECO:0007669"/>
    <property type="project" value="InterPro"/>
</dbReference>
<keyword evidence="7" id="KW-0813">Transport</keyword>
<evidence type="ECO:0000256" key="5">
    <source>
        <dbReference type="ARBA" id="ARBA00005163"/>
    </source>
</evidence>
<evidence type="ECO:0000256" key="17">
    <source>
        <dbReference type="SAM" id="Phobius"/>
    </source>
</evidence>
<comment type="subunit">
    <text evidence="6">Component of complex II composed of eight subunits in plants: four classical SDH subunits SDH1, SDH2, SDH3 and SDH4 (a flavoprotein (FP), an iron-sulfur protein (IP), and a cytochrome b composed of a large and a small subunit.), as well as four subunits unknown in mitochondria from bacteria and heterotrophic eukaryotes.</text>
</comment>
<dbReference type="GO" id="GO:0051536">
    <property type="term" value="F:iron-sulfur cluster binding"/>
    <property type="evidence" value="ECO:0007669"/>
    <property type="project" value="InterPro"/>
</dbReference>
<evidence type="ECO:0000256" key="2">
    <source>
        <dbReference type="ARBA" id="ARBA00004050"/>
    </source>
</evidence>
<keyword evidence="13 17" id="KW-1133">Transmembrane helix</keyword>
<accession>A0A834GPS4</accession>
<evidence type="ECO:0000256" key="11">
    <source>
        <dbReference type="ARBA" id="ARBA00022723"/>
    </source>
</evidence>
<dbReference type="PANTHER" id="PTHR10093">
    <property type="entry name" value="IRON-SULFUR CLUSTER ASSEMBLY ENZYME NIFU HOMOLOG"/>
    <property type="match status" value="1"/>
</dbReference>
<dbReference type="CDD" id="cd06664">
    <property type="entry name" value="IscU_like"/>
    <property type="match status" value="1"/>
</dbReference>
<dbReference type="InterPro" id="IPR018495">
    <property type="entry name" value="Succ_DH_cyt_bsu_CS"/>
</dbReference>
<evidence type="ECO:0000259" key="18">
    <source>
        <dbReference type="Pfam" id="PF01592"/>
    </source>
</evidence>
<evidence type="ECO:0000256" key="4">
    <source>
        <dbReference type="ARBA" id="ARBA00004434"/>
    </source>
</evidence>
<evidence type="ECO:0000256" key="14">
    <source>
        <dbReference type="ARBA" id="ARBA00023004"/>
    </source>
</evidence>
<feature type="domain" description="NIF system FeS cluster assembly NifU N-terminal" evidence="18">
    <location>
        <begin position="30"/>
        <end position="142"/>
    </location>
</feature>
<dbReference type="InterPro" id="IPR002871">
    <property type="entry name" value="NIF_FeS_clus_asmbl_NifU_N"/>
</dbReference>
<evidence type="ECO:0000313" key="20">
    <source>
        <dbReference type="Proteomes" id="UP000626092"/>
    </source>
</evidence>
<dbReference type="Gene3D" id="1.20.1300.10">
    <property type="entry name" value="Fumarate reductase/succinate dehydrogenase, transmembrane subunit"/>
    <property type="match status" value="1"/>
</dbReference>
<feature type="transmembrane region" description="Helical" evidence="17">
    <location>
        <begin position="205"/>
        <end position="226"/>
    </location>
</feature>
<gene>
    <name evidence="19" type="ORF">RHSIM_Rhsim08G0173100</name>
</gene>
<dbReference type="GO" id="GO:0045273">
    <property type="term" value="C:respiratory chain complex II (succinate dehydrogenase)"/>
    <property type="evidence" value="ECO:0007669"/>
    <property type="project" value="UniProtKB-ARBA"/>
</dbReference>
<evidence type="ECO:0000256" key="1">
    <source>
        <dbReference type="ARBA" id="ARBA00001971"/>
    </source>
</evidence>
<keyword evidence="20" id="KW-1185">Reference proteome</keyword>
<protein>
    <recommendedName>
        <fullName evidence="18">NIF system FeS cluster assembly NifU N-terminal domain-containing protein</fullName>
    </recommendedName>
</protein>
<dbReference type="GO" id="GO:0005743">
    <property type="term" value="C:mitochondrial inner membrane"/>
    <property type="evidence" value="ECO:0007669"/>
    <property type="project" value="UniProtKB-SubCell"/>
</dbReference>
<evidence type="ECO:0000256" key="9">
    <source>
        <dbReference type="ARBA" id="ARBA00022617"/>
    </source>
</evidence>
<dbReference type="InterPro" id="IPR000701">
    <property type="entry name" value="SuccDH_FuR_B_TM-su"/>
</dbReference>
<dbReference type="GO" id="GO:0016226">
    <property type="term" value="P:iron-sulfur cluster assembly"/>
    <property type="evidence" value="ECO:0007669"/>
    <property type="project" value="InterPro"/>
</dbReference>
<dbReference type="Proteomes" id="UP000626092">
    <property type="component" value="Unassembled WGS sequence"/>
</dbReference>
<dbReference type="InterPro" id="IPR034804">
    <property type="entry name" value="SQR/QFR_C/D"/>
</dbReference>
<keyword evidence="16 17" id="KW-0472">Membrane</keyword>
<comment type="pathway">
    <text evidence="5">Carbohydrate metabolism; tricarboxylic acid cycle.</text>
</comment>
<dbReference type="Gene3D" id="3.90.1010.10">
    <property type="match status" value="1"/>
</dbReference>
<keyword evidence="14" id="KW-0408">Iron</keyword>
<evidence type="ECO:0000256" key="10">
    <source>
        <dbReference type="ARBA" id="ARBA00022692"/>
    </source>
</evidence>
<organism evidence="19 20">
    <name type="scientific">Rhododendron simsii</name>
    <name type="common">Sims's rhododendron</name>
    <dbReference type="NCBI Taxonomy" id="118357"/>
    <lineage>
        <taxon>Eukaryota</taxon>
        <taxon>Viridiplantae</taxon>
        <taxon>Streptophyta</taxon>
        <taxon>Embryophyta</taxon>
        <taxon>Tracheophyta</taxon>
        <taxon>Spermatophyta</taxon>
        <taxon>Magnoliopsida</taxon>
        <taxon>eudicotyledons</taxon>
        <taxon>Gunneridae</taxon>
        <taxon>Pentapetalae</taxon>
        <taxon>asterids</taxon>
        <taxon>Ericales</taxon>
        <taxon>Ericaceae</taxon>
        <taxon>Ericoideae</taxon>
        <taxon>Rhodoreae</taxon>
        <taxon>Rhododendron</taxon>
    </lineage>
</organism>
<comment type="cofactor">
    <cofactor evidence="1">
        <name>heme</name>
        <dbReference type="ChEBI" id="CHEBI:30413"/>
    </cofactor>
</comment>
<dbReference type="FunFam" id="1.20.1300.10:FF:000014">
    <property type="entry name" value="Succinate dehydrogenase subunit 3-1, mitochondrial"/>
    <property type="match status" value="1"/>
</dbReference>
<dbReference type="OrthoDB" id="588261at2759"/>
<dbReference type="GO" id="GO:0005506">
    <property type="term" value="F:iron ion binding"/>
    <property type="evidence" value="ECO:0007669"/>
    <property type="project" value="InterPro"/>
</dbReference>
<dbReference type="SUPFAM" id="SSF82649">
    <property type="entry name" value="SufE/NifU"/>
    <property type="match status" value="1"/>
</dbReference>
<feature type="transmembrane region" description="Helical" evidence="17">
    <location>
        <begin position="166"/>
        <end position="185"/>
    </location>
</feature>
<proteinExistence type="predicted"/>
<evidence type="ECO:0000256" key="7">
    <source>
        <dbReference type="ARBA" id="ARBA00022448"/>
    </source>
</evidence>
<comment type="function">
    <text evidence="2">Membrane-anchoring subunit of succinate dehydrogenase (SDH).</text>
</comment>
<evidence type="ECO:0000313" key="19">
    <source>
        <dbReference type="EMBL" id="KAF7136021.1"/>
    </source>
</evidence>
<dbReference type="CDD" id="cd03499">
    <property type="entry name" value="SQR_TypeC_SdhC"/>
    <property type="match status" value="1"/>
</dbReference>
<evidence type="ECO:0000256" key="15">
    <source>
        <dbReference type="ARBA" id="ARBA00023128"/>
    </source>
</evidence>
<dbReference type="NCBIfam" id="TIGR02970">
    <property type="entry name" value="succ_dehyd_cytB"/>
    <property type="match status" value="1"/>
</dbReference>
<dbReference type="EMBL" id="WJXA01000008">
    <property type="protein sequence ID" value="KAF7136021.1"/>
    <property type="molecule type" value="Genomic_DNA"/>
</dbReference>
<keyword evidence="11" id="KW-0479">Metal-binding</keyword>
<evidence type="ECO:0000256" key="8">
    <source>
        <dbReference type="ARBA" id="ARBA00022532"/>
    </source>
</evidence>
<dbReference type="Pfam" id="PF01592">
    <property type="entry name" value="NifU_N"/>
    <property type="match status" value="1"/>
</dbReference>
<dbReference type="Pfam" id="PF01127">
    <property type="entry name" value="Sdh_cyt"/>
    <property type="match status" value="1"/>
</dbReference>
<dbReference type="PROSITE" id="PS01000">
    <property type="entry name" value="SDH_CYT_1"/>
    <property type="match status" value="1"/>
</dbReference>
<sequence>MLSLASKRLLGLGFRGTQSPAAAQLLPQIYHERVVDHYNHPRNVGSFVKSDPTFGTGLLGAPACGDVMKLQIKTGKIVDACFKTFGRGSAMAYSSAATEWVKGKQMEEVLTIKNTEIAKHLSPPVKRHCSTLAGDATKAANSMNTLRPLSPHLPIYQPQLSSTFSIFHRITGIFLTTIILVFYQLCLKMGLVCFTYETFYQSLFFSSKLILISVEITALALAYHIFHGVRHLRTDFSGFLFLGRKRFK</sequence>
<keyword evidence="8" id="KW-0816">Tricarboxylic acid cycle</keyword>
<evidence type="ECO:0000256" key="6">
    <source>
        <dbReference type="ARBA" id="ARBA00011313"/>
    </source>
</evidence>
<keyword evidence="12" id="KW-0809">Transit peptide</keyword>
<keyword evidence="15" id="KW-0496">Mitochondrion</keyword>
<keyword evidence="9" id="KW-0349">Heme</keyword>
<evidence type="ECO:0000256" key="12">
    <source>
        <dbReference type="ARBA" id="ARBA00022946"/>
    </source>
</evidence>
<reference evidence="19" key="1">
    <citation type="submission" date="2019-11" db="EMBL/GenBank/DDBJ databases">
        <authorList>
            <person name="Liu Y."/>
            <person name="Hou J."/>
            <person name="Li T.-Q."/>
            <person name="Guan C.-H."/>
            <person name="Wu X."/>
            <person name="Wu H.-Z."/>
            <person name="Ling F."/>
            <person name="Zhang R."/>
            <person name="Shi X.-G."/>
            <person name="Ren J.-P."/>
            <person name="Chen E.-F."/>
            <person name="Sun J.-M."/>
        </authorList>
    </citation>
    <scope>NUCLEOTIDE SEQUENCE</scope>
    <source>
        <strain evidence="19">Adult_tree_wgs_1</strain>
        <tissue evidence="19">Leaves</tissue>
    </source>
</reference>